<accession>A0ABS8PE51</accession>
<reference evidence="1 2" key="1">
    <citation type="submission" date="2021-11" db="EMBL/GenBank/DDBJ databases">
        <title>Draft genome sequence of Actinomycetospora sp. SF1 isolated from the rhizosphere soil.</title>
        <authorList>
            <person name="Duangmal K."/>
            <person name="Chantavorakit T."/>
        </authorList>
    </citation>
    <scope>NUCLEOTIDE SEQUENCE [LARGE SCALE GENOMIC DNA]</scope>
    <source>
        <strain evidence="1 2">TBRC 5722</strain>
    </source>
</reference>
<comment type="caution">
    <text evidence="1">The sequence shown here is derived from an EMBL/GenBank/DDBJ whole genome shotgun (WGS) entry which is preliminary data.</text>
</comment>
<sequence length="113" mass="11894">MTAFADIVVATSTAHPGRLGGLVPSGPDALYLLVFNDPARPVTGYGTGWSLIAWTGNDRCWSTGLLAHGADARTPEADAQAVAQRVLAEHGIRVRCWRSGATTSMPMFRAQAG</sequence>
<proteinExistence type="predicted"/>
<keyword evidence="2" id="KW-1185">Reference proteome</keyword>
<name>A0ABS8PE51_9PSEU</name>
<evidence type="ECO:0000313" key="2">
    <source>
        <dbReference type="Proteomes" id="UP001199469"/>
    </source>
</evidence>
<dbReference type="Proteomes" id="UP001199469">
    <property type="component" value="Unassembled WGS sequence"/>
</dbReference>
<dbReference type="EMBL" id="JAJNDB010000006">
    <property type="protein sequence ID" value="MCD2196553.1"/>
    <property type="molecule type" value="Genomic_DNA"/>
</dbReference>
<gene>
    <name evidence="1" type="ORF">LQ327_24565</name>
</gene>
<dbReference type="RefSeq" id="WP_230738415.1">
    <property type="nucleotide sequence ID" value="NZ_JAJNDB010000006.1"/>
</dbReference>
<organism evidence="1 2">
    <name type="scientific">Actinomycetospora endophytica</name>
    <dbReference type="NCBI Taxonomy" id="2291215"/>
    <lineage>
        <taxon>Bacteria</taxon>
        <taxon>Bacillati</taxon>
        <taxon>Actinomycetota</taxon>
        <taxon>Actinomycetes</taxon>
        <taxon>Pseudonocardiales</taxon>
        <taxon>Pseudonocardiaceae</taxon>
        <taxon>Actinomycetospora</taxon>
    </lineage>
</organism>
<evidence type="ECO:0000313" key="1">
    <source>
        <dbReference type="EMBL" id="MCD2196553.1"/>
    </source>
</evidence>
<protein>
    <submittedName>
        <fullName evidence="1">Uncharacterized protein</fullName>
    </submittedName>
</protein>